<accession>A0A285KGW2</accession>
<dbReference type="RefSeq" id="WP_097328614.1">
    <property type="nucleotide sequence ID" value="NZ_OBDY01000040.1"/>
</dbReference>
<dbReference type="EMBL" id="OBDY01000040">
    <property type="protein sequence ID" value="SNY71493.1"/>
    <property type="molecule type" value="Genomic_DNA"/>
</dbReference>
<organism evidence="1 2">
    <name type="scientific">Paractinoplanes atraurantiacus</name>
    <dbReference type="NCBI Taxonomy" id="1036182"/>
    <lineage>
        <taxon>Bacteria</taxon>
        <taxon>Bacillati</taxon>
        <taxon>Actinomycetota</taxon>
        <taxon>Actinomycetes</taxon>
        <taxon>Micromonosporales</taxon>
        <taxon>Micromonosporaceae</taxon>
        <taxon>Paractinoplanes</taxon>
    </lineage>
</organism>
<evidence type="ECO:0000313" key="2">
    <source>
        <dbReference type="Proteomes" id="UP000219612"/>
    </source>
</evidence>
<evidence type="ECO:0000313" key="1">
    <source>
        <dbReference type="EMBL" id="SNY71493.1"/>
    </source>
</evidence>
<proteinExistence type="predicted"/>
<keyword evidence="2" id="KW-1185">Reference proteome</keyword>
<gene>
    <name evidence="1" type="ORF">SAMN05421748_14041</name>
</gene>
<dbReference type="AlphaFoldDB" id="A0A285KGW2"/>
<sequence length="129" mass="13454">MTIGPAAAADYIRLQAVAAALARRRPDTVSRRTADAILDLLHDRPAEAQRTLLGISPSAGPDAAQAALIRAIAQAALHDHAQADRLVNAVNRAHMEAGTPGAEDPAPVLTDILAAHRARTGRDVRSPAP</sequence>
<protein>
    <submittedName>
        <fullName evidence="1">Uncharacterized protein</fullName>
    </submittedName>
</protein>
<name>A0A285KGW2_9ACTN</name>
<dbReference type="Proteomes" id="UP000219612">
    <property type="component" value="Unassembled WGS sequence"/>
</dbReference>
<reference evidence="1 2" key="1">
    <citation type="submission" date="2017-09" db="EMBL/GenBank/DDBJ databases">
        <authorList>
            <person name="Ehlers B."/>
            <person name="Leendertz F.H."/>
        </authorList>
    </citation>
    <scope>NUCLEOTIDE SEQUENCE [LARGE SCALE GENOMIC DNA]</scope>
    <source>
        <strain evidence="1 2">CGMCC 4.6857</strain>
    </source>
</reference>